<evidence type="ECO:0000313" key="2">
    <source>
        <dbReference type="EMBL" id="KAF6162726.1"/>
    </source>
</evidence>
<feature type="domain" description="ATXR3 C-terminal" evidence="1">
    <location>
        <begin position="130"/>
        <end position="229"/>
    </location>
</feature>
<dbReference type="OrthoDB" id="1932399at2759"/>
<gene>
    <name evidence="2" type="ORF">GIB67_028995</name>
</gene>
<dbReference type="Pfam" id="PF19633">
    <property type="entry name" value="SDG2_C"/>
    <property type="match status" value="2"/>
</dbReference>
<keyword evidence="3" id="KW-1185">Reference proteome</keyword>
<evidence type="ECO:0000313" key="3">
    <source>
        <dbReference type="Proteomes" id="UP000541444"/>
    </source>
</evidence>
<name>A0A7J7N6F9_9MAGN</name>
<dbReference type="InterPro" id="IPR045606">
    <property type="entry name" value="ATXR3_C"/>
</dbReference>
<proteinExistence type="predicted"/>
<accession>A0A7J7N6F9</accession>
<dbReference type="PANTHER" id="PTHR46655">
    <property type="entry name" value="HISTONE-LYSINE N-METHYLTRANSFERASE ATXR3"/>
    <property type="match status" value="1"/>
</dbReference>
<reference evidence="2 3" key="1">
    <citation type="journal article" date="2020" name="IScience">
        <title>Genome Sequencing of the Endangered Kingdonia uniflora (Circaeasteraceae, Ranunculales) Reveals Potential Mechanisms of Evolutionary Specialization.</title>
        <authorList>
            <person name="Sun Y."/>
            <person name="Deng T."/>
            <person name="Zhang A."/>
            <person name="Moore M.J."/>
            <person name="Landis J.B."/>
            <person name="Lin N."/>
            <person name="Zhang H."/>
            <person name="Zhang X."/>
            <person name="Huang J."/>
            <person name="Zhang X."/>
            <person name="Sun H."/>
            <person name="Wang H."/>
        </authorList>
    </citation>
    <scope>NUCLEOTIDE SEQUENCE [LARGE SCALE GENOMIC DNA]</scope>
    <source>
        <strain evidence="2">TB1705</strain>
        <tissue evidence="2">Leaf</tissue>
    </source>
</reference>
<dbReference type="EMBL" id="JACGCM010001011">
    <property type="protein sequence ID" value="KAF6162726.1"/>
    <property type="molecule type" value="Genomic_DNA"/>
</dbReference>
<dbReference type="Gene3D" id="2.170.270.10">
    <property type="entry name" value="SET domain"/>
    <property type="match status" value="1"/>
</dbReference>
<protein>
    <recommendedName>
        <fullName evidence="1">ATXR3 C-terminal domain-containing protein</fullName>
    </recommendedName>
</protein>
<feature type="domain" description="ATXR3 C-terminal" evidence="1">
    <location>
        <begin position="48"/>
        <end position="129"/>
    </location>
</feature>
<evidence type="ECO:0000259" key="1">
    <source>
        <dbReference type="Pfam" id="PF19633"/>
    </source>
</evidence>
<dbReference type="InterPro" id="IPR046341">
    <property type="entry name" value="SET_dom_sf"/>
</dbReference>
<sequence>MLHFDGSRVTVVDGVYQIIVHTVRPIGFGEEITFDYNSVTESKEEYEASVCLCGSQVYRGSYLNLTGEGAYHKVLKEPHGMLDRHQPMLEACQLNCTSEEDYIDLGRVGLGACLLAGLPDWLISYSAWLAESVYNQRLHNLAVTLDKVRYVMRFVFGDPKKAPLQLEMLTPEEVVSFLWKGEGSLVEELLQCVAPHMDKDSLNDFKFKIQAHDPSSFDDLLRELRKSLL</sequence>
<organism evidence="2 3">
    <name type="scientific">Kingdonia uniflora</name>
    <dbReference type="NCBI Taxonomy" id="39325"/>
    <lineage>
        <taxon>Eukaryota</taxon>
        <taxon>Viridiplantae</taxon>
        <taxon>Streptophyta</taxon>
        <taxon>Embryophyta</taxon>
        <taxon>Tracheophyta</taxon>
        <taxon>Spermatophyta</taxon>
        <taxon>Magnoliopsida</taxon>
        <taxon>Ranunculales</taxon>
        <taxon>Circaeasteraceae</taxon>
        <taxon>Kingdonia</taxon>
    </lineage>
</organism>
<dbReference type="AlphaFoldDB" id="A0A7J7N6F9"/>
<dbReference type="Proteomes" id="UP000541444">
    <property type="component" value="Unassembled WGS sequence"/>
</dbReference>
<dbReference type="PANTHER" id="PTHR46655:SF1">
    <property type="entry name" value="HISTONE-LYSINE N-METHYLTRANSFERASE ATXR3"/>
    <property type="match status" value="1"/>
</dbReference>
<comment type="caution">
    <text evidence="2">The sequence shown here is derived from an EMBL/GenBank/DDBJ whole genome shotgun (WGS) entry which is preliminary data.</text>
</comment>
<dbReference type="SUPFAM" id="SSF82199">
    <property type="entry name" value="SET domain"/>
    <property type="match status" value="1"/>
</dbReference>